<dbReference type="Gene3D" id="2.60.40.10">
    <property type="entry name" value="Immunoglobulins"/>
    <property type="match status" value="1"/>
</dbReference>
<dbReference type="eggNOG" id="COG2208">
    <property type="taxonomic scope" value="Bacteria"/>
</dbReference>
<dbReference type="InterPro" id="IPR015943">
    <property type="entry name" value="WD40/YVTN_repeat-like_dom_sf"/>
</dbReference>
<keyword evidence="3" id="KW-0472">Membrane</keyword>
<sequence length="1376" mass="157363" precursor="true">MLHLSQFSSKISLSFIRIVFFLIFLISQNLVSFVYAQETVLDWRFDKLTSQDGLSQNTITCMLQDNLGFIWIGTQNGLNRYDASNFKTYKVEQIKNSILDNHITFLLQTEDNFIWIGTQNGGLSKLNTITEQFENFSNNPQNPLSLSEGAITSILKDSKNRLWIGTSIGGLNLFNTQTKTFDHYRNDERNQNSLTQNHITDIIEDNQKRLWIATAEGGLDRFEENENKFIHFRPDIYGNSSSAPSSEQIIGLEILKKQDTKNNQLSNKLWIATRDGGINILDLDTEIFTVLEANEQDLEGNKNYKKEDKKRKPTTKNLFSGKIITTFESFENEMFIGTQEHGVLIINSSTNQIKHLESNPSLRYSLSNNHITSIFKDNQNSIWIGSLAEGINKFNPLKNKFSHFREEADKPKSLPDSRITSVLKANNDNLWIGTASGGIAVLTPKNEKERIFKVFQNRAKDQTTIASDKISVIYQDKQNQVWVGTSEGLENFNEQKQIFEKIPVYNEKLTNPDKISVKEIFQDSKNNYWIGLYQQGLLKLLPAGGTELFRNEIYNDFSLSNNYVRVIFEDKIGNLWIGTEKGLNLYDNNPNSEKFVRYMHQIENENSISNDEILSITEDDDGNIWIGTANGLNKFDVKKGAFTIFTEEDGLPNNIIHAVVCDLQNRIWVSTSQGIAEIDPYSKTIRSYDMSDGLQSNEFISGSVFQEKITDKRTGEEKQGFIYFGGINGFNRFNPDSLSYNTDVPKLVFTQFSLFNKVISPSDKNSYLEKTIPYTKEIILPYDANVFSIDFSVLDFIAPHKTKYSYYLEGFDKEWHSTNRNFVTYTNLASGSYILKVKGSNSDGIWNDTGIEMNIIITPPFWKTWWFITLIVFLLLAITIGGYNIRTYQIQEQKHKLEHQVEERTNELAEKTWELESQTKQLENQNSLLEKQSKEIQVAYDNVNILSEVGQKITSTLDMKQMIETVYQNVSALMPVDRFGIGVFNEESQRLEFPFFVEGETYFPFHTKSLNDKKRLSVICYETQKEISIQDFEAENKNYATDGIEMEFGKVPKSAAYFPLSVEQHAIGILTVQSFQKNAYSTQHLTILRSLAAYTSIALDNAKAYKTIETNNRNITDSIRYALTIQQAMLPEKELLDSLFASHFVIFKPLSMVSGDFYWVSKIETKIDGIIKTQIYTAIIDCTGHGVPGGFMSVIGKTLLDEIVQTQQVREPSKILELLDKNTRAVLKQDQTSNDDGMDVALFCMEEKEDKKFKITFAGAKRPLYFIEKTGQLPKLEVIKGSRRSIGGRKRNNPTPFIDNEIILESGSLIYLTTDGFADQPNPERKKVGSIKLVNFIEKNSIKLMKKQKIDLLTLLREHQQETAQVDDISLIGIRI</sequence>
<dbReference type="Pfam" id="PF07494">
    <property type="entry name" value="Reg_prop"/>
    <property type="match status" value="8"/>
</dbReference>
<dbReference type="Pfam" id="PF07228">
    <property type="entry name" value="SpoIIE"/>
    <property type="match status" value="1"/>
</dbReference>
<dbReference type="Proteomes" id="UP000006054">
    <property type="component" value="Chromosome"/>
</dbReference>
<dbReference type="InterPro" id="IPR001932">
    <property type="entry name" value="PPM-type_phosphatase-like_dom"/>
</dbReference>
<dbReference type="Pfam" id="PF13185">
    <property type="entry name" value="GAF_2"/>
    <property type="match status" value="1"/>
</dbReference>
<dbReference type="SUPFAM" id="SSF63829">
    <property type="entry name" value="Calcium-dependent phosphotriesterase"/>
    <property type="match status" value="2"/>
</dbReference>
<dbReference type="eggNOG" id="COG2203">
    <property type="taxonomic scope" value="Bacteria"/>
</dbReference>
<dbReference type="InterPro" id="IPR036457">
    <property type="entry name" value="PPM-type-like_dom_sf"/>
</dbReference>
<dbReference type="SMART" id="SM00331">
    <property type="entry name" value="PP2C_SIG"/>
    <property type="match status" value="1"/>
</dbReference>
<keyword evidence="1" id="KW-0597">Phosphoprotein</keyword>
<dbReference type="Gene3D" id="3.30.450.40">
    <property type="match status" value="1"/>
</dbReference>
<evidence type="ECO:0000313" key="6">
    <source>
        <dbReference type="EMBL" id="AFM05266.1"/>
    </source>
</evidence>
<keyword evidence="3" id="KW-1133">Transmembrane helix</keyword>
<dbReference type="PANTHER" id="PTHR43547:SF2">
    <property type="entry name" value="HYBRID SIGNAL TRANSDUCTION HISTIDINE KINASE C"/>
    <property type="match status" value="1"/>
</dbReference>
<dbReference type="RefSeq" id="WP_014798700.1">
    <property type="nucleotide sequence ID" value="NC_018018.1"/>
</dbReference>
<dbReference type="eggNOG" id="COG3292">
    <property type="taxonomic scope" value="Bacteria"/>
</dbReference>
<dbReference type="InterPro" id="IPR011047">
    <property type="entry name" value="Quinoprotein_ADH-like_sf"/>
</dbReference>
<dbReference type="InterPro" id="IPR003018">
    <property type="entry name" value="GAF"/>
</dbReference>
<evidence type="ECO:0000256" key="2">
    <source>
        <dbReference type="SAM" id="Coils"/>
    </source>
</evidence>
<protein>
    <submittedName>
        <fullName evidence="6">Putative periplasmic ligand-binding sensor domain protein</fullName>
    </submittedName>
</protein>
<keyword evidence="3" id="KW-0812">Transmembrane</keyword>
<dbReference type="STRING" id="880071.Fleli_2917"/>
<dbReference type="InterPro" id="IPR011123">
    <property type="entry name" value="Y_Y_Y"/>
</dbReference>
<feature type="domain" description="GAF" evidence="4">
    <location>
        <begin position="958"/>
        <end position="1109"/>
    </location>
</feature>
<evidence type="ECO:0000259" key="5">
    <source>
        <dbReference type="SMART" id="SM00331"/>
    </source>
</evidence>
<dbReference type="GO" id="GO:0000155">
    <property type="term" value="F:phosphorelay sensor kinase activity"/>
    <property type="evidence" value="ECO:0007669"/>
    <property type="project" value="TreeGrafter"/>
</dbReference>
<dbReference type="InterPro" id="IPR029016">
    <property type="entry name" value="GAF-like_dom_sf"/>
</dbReference>
<proteinExistence type="predicted"/>
<dbReference type="Pfam" id="PF07495">
    <property type="entry name" value="Y_Y_Y"/>
    <property type="match status" value="1"/>
</dbReference>
<dbReference type="InterPro" id="IPR013783">
    <property type="entry name" value="Ig-like_fold"/>
</dbReference>
<dbReference type="EMBL" id="CP003345">
    <property type="protein sequence ID" value="AFM05266.1"/>
    <property type="molecule type" value="Genomic_DNA"/>
</dbReference>
<feature type="domain" description="PPM-type phosphatase" evidence="5">
    <location>
        <begin position="1136"/>
        <end position="1376"/>
    </location>
</feature>
<keyword evidence="7" id="KW-1185">Reference proteome</keyword>
<dbReference type="InterPro" id="IPR011110">
    <property type="entry name" value="Reg_prop"/>
</dbReference>
<dbReference type="KEGG" id="fli:Fleli_2917"/>
<dbReference type="Gene3D" id="2.130.10.10">
    <property type="entry name" value="YVTN repeat-like/Quinoprotein amine dehydrogenase"/>
    <property type="match status" value="4"/>
</dbReference>
<dbReference type="SUPFAM" id="SSF55781">
    <property type="entry name" value="GAF domain-like"/>
    <property type="match status" value="1"/>
</dbReference>
<dbReference type="SUPFAM" id="SSF50998">
    <property type="entry name" value="Quinoprotein alcohol dehydrogenase-like"/>
    <property type="match status" value="1"/>
</dbReference>
<dbReference type="Gene3D" id="3.60.40.10">
    <property type="entry name" value="PPM-type phosphatase domain"/>
    <property type="match status" value="1"/>
</dbReference>
<name>I4AMT1_BERLS</name>
<keyword evidence="2" id="KW-0175">Coiled coil</keyword>
<dbReference type="SMART" id="SM00065">
    <property type="entry name" value="GAF"/>
    <property type="match status" value="1"/>
</dbReference>
<gene>
    <name evidence="6" type="ordered locus">Fleli_2917</name>
</gene>
<evidence type="ECO:0000256" key="3">
    <source>
        <dbReference type="SAM" id="Phobius"/>
    </source>
</evidence>
<organism evidence="6 7">
    <name type="scientific">Bernardetia litoralis (strain ATCC 23117 / DSM 6794 / NBRC 15988 / NCIMB 1366 / Fx l1 / Sio-4)</name>
    <name type="common">Flexibacter litoralis</name>
    <dbReference type="NCBI Taxonomy" id="880071"/>
    <lineage>
        <taxon>Bacteria</taxon>
        <taxon>Pseudomonadati</taxon>
        <taxon>Bacteroidota</taxon>
        <taxon>Cytophagia</taxon>
        <taxon>Cytophagales</taxon>
        <taxon>Bernardetiaceae</taxon>
        <taxon>Bernardetia</taxon>
    </lineage>
</organism>
<dbReference type="HOGENOM" id="CLU_000445_28_2_10"/>
<feature type="coiled-coil region" evidence="2">
    <location>
        <begin position="912"/>
        <end position="939"/>
    </location>
</feature>
<reference evidence="7" key="1">
    <citation type="submission" date="2012-06" db="EMBL/GenBank/DDBJ databases">
        <title>The complete genome of Flexibacter litoralis DSM 6794.</title>
        <authorList>
            <person name="Lucas S."/>
            <person name="Copeland A."/>
            <person name="Lapidus A."/>
            <person name="Glavina del Rio T."/>
            <person name="Dalin E."/>
            <person name="Tice H."/>
            <person name="Bruce D."/>
            <person name="Goodwin L."/>
            <person name="Pitluck S."/>
            <person name="Peters L."/>
            <person name="Ovchinnikova G."/>
            <person name="Lu M."/>
            <person name="Kyrpides N."/>
            <person name="Mavromatis K."/>
            <person name="Ivanova N."/>
            <person name="Brettin T."/>
            <person name="Detter J.C."/>
            <person name="Han C."/>
            <person name="Larimer F."/>
            <person name="Land M."/>
            <person name="Hauser L."/>
            <person name="Markowitz V."/>
            <person name="Cheng J.-F."/>
            <person name="Hugenholtz P."/>
            <person name="Woyke T."/>
            <person name="Wu D."/>
            <person name="Spring S."/>
            <person name="Lang E."/>
            <person name="Kopitz M."/>
            <person name="Brambilla E."/>
            <person name="Klenk H.-P."/>
            <person name="Eisen J.A."/>
        </authorList>
    </citation>
    <scope>NUCLEOTIDE SEQUENCE [LARGE SCALE GENOMIC DNA]</scope>
    <source>
        <strain evidence="7">ATCC 23117 / DSM 6794 / NBRC 15988 / NCIMB 1366 / Sio-4</strain>
    </source>
</reference>
<evidence type="ECO:0000256" key="1">
    <source>
        <dbReference type="ARBA" id="ARBA00022553"/>
    </source>
</evidence>
<dbReference type="FunFam" id="2.60.40.10:FF:000791">
    <property type="entry name" value="Two-component system sensor histidine kinase/response regulator"/>
    <property type="match status" value="1"/>
</dbReference>
<evidence type="ECO:0000313" key="7">
    <source>
        <dbReference type="Proteomes" id="UP000006054"/>
    </source>
</evidence>
<evidence type="ECO:0000259" key="4">
    <source>
        <dbReference type="SMART" id="SM00065"/>
    </source>
</evidence>
<feature type="transmembrane region" description="Helical" evidence="3">
    <location>
        <begin position="865"/>
        <end position="885"/>
    </location>
</feature>
<accession>I4AMT1</accession>
<dbReference type="OrthoDB" id="9797097at2"/>
<dbReference type="PANTHER" id="PTHR43547">
    <property type="entry name" value="TWO-COMPONENT HISTIDINE KINASE"/>
    <property type="match status" value="1"/>
</dbReference>